<keyword evidence="2" id="KW-0408">Iron</keyword>
<dbReference type="SUPFAM" id="SSF48264">
    <property type="entry name" value="Cytochrome P450"/>
    <property type="match status" value="1"/>
</dbReference>
<dbReference type="PANTHER" id="PTHR46696:SF1">
    <property type="entry name" value="CYTOCHROME P450 YJIB-RELATED"/>
    <property type="match status" value="1"/>
</dbReference>
<gene>
    <name evidence="3" type="ORF">NZH93_36765</name>
</gene>
<keyword evidence="2" id="KW-0560">Oxidoreductase</keyword>
<dbReference type="PANTHER" id="PTHR46696">
    <property type="entry name" value="P450, PUTATIVE (EUROFUNG)-RELATED"/>
    <property type="match status" value="1"/>
</dbReference>
<protein>
    <submittedName>
        <fullName evidence="3">Cytochrome P450</fullName>
    </submittedName>
</protein>
<dbReference type="Proteomes" id="UP001141259">
    <property type="component" value="Unassembled WGS sequence"/>
</dbReference>
<dbReference type="GO" id="GO:0005506">
    <property type="term" value="F:iron ion binding"/>
    <property type="evidence" value="ECO:0007669"/>
    <property type="project" value="InterPro"/>
</dbReference>
<dbReference type="RefSeq" id="WP_259627895.1">
    <property type="nucleotide sequence ID" value="NZ_JANYMP010000024.1"/>
</dbReference>
<sequence>MNAPAFPFPSGNRLAPAPEFAERRKTCPFGTVTLPSGDEAILLVRHEDVAAAAAEPRLSRNHVLPDAPRNSAEPNFLYDPELLINQADEAHDRVHRIATQALNNTRVARYVPVVELVAGRLLDAMGPTADLVEEYCAKLPLLTMCSLLGIPEADADRVRRWSGAYTLATPVPPDERAALVAEFTAYLREVVAAPRPDAPLLLDLVTPPDTDARLDRDELVSIVRLLVSAGVEAPSGVLGRSVLALLSDDAAHWTALVESRESVPAAVDELLRHVHMGNVAALRVATAEVHLPSGTVAEGQAVLLAWIAALHDPTAYDDPDVFRVDRPARKNIGFGGGRHYCPGVGFARALLAVALDALLDRAPGLRLTVRPDEIVFAERDIGTLVTSLPVRLG</sequence>
<evidence type="ECO:0000256" key="2">
    <source>
        <dbReference type="RuleBase" id="RU000461"/>
    </source>
</evidence>
<comment type="caution">
    <text evidence="3">The sequence shown here is derived from an EMBL/GenBank/DDBJ whole genome shotgun (WGS) entry which is preliminary data.</text>
</comment>
<dbReference type="GO" id="GO:0004497">
    <property type="term" value="F:monooxygenase activity"/>
    <property type="evidence" value="ECO:0007669"/>
    <property type="project" value="UniProtKB-KW"/>
</dbReference>
<name>A0A9X3A436_9PSEU</name>
<dbReference type="PRINTS" id="PR00359">
    <property type="entry name" value="BP450"/>
</dbReference>
<dbReference type="EMBL" id="JANYMP010000024">
    <property type="protein sequence ID" value="MCS7482429.1"/>
    <property type="molecule type" value="Genomic_DNA"/>
</dbReference>
<comment type="similarity">
    <text evidence="1 2">Belongs to the cytochrome P450 family.</text>
</comment>
<evidence type="ECO:0000313" key="4">
    <source>
        <dbReference type="Proteomes" id="UP001141259"/>
    </source>
</evidence>
<dbReference type="Gene3D" id="1.10.630.10">
    <property type="entry name" value="Cytochrome P450"/>
    <property type="match status" value="1"/>
</dbReference>
<dbReference type="InterPro" id="IPR002397">
    <property type="entry name" value="Cyt_P450_B"/>
</dbReference>
<dbReference type="AlphaFoldDB" id="A0A9X3A436"/>
<proteinExistence type="inferred from homology"/>
<organism evidence="3 4">
    <name type="scientific">Umezawaea endophytica</name>
    <dbReference type="NCBI Taxonomy" id="1654476"/>
    <lineage>
        <taxon>Bacteria</taxon>
        <taxon>Bacillati</taxon>
        <taxon>Actinomycetota</taxon>
        <taxon>Actinomycetes</taxon>
        <taxon>Pseudonocardiales</taxon>
        <taxon>Pseudonocardiaceae</taxon>
        <taxon>Umezawaea</taxon>
    </lineage>
</organism>
<keyword evidence="4" id="KW-1185">Reference proteome</keyword>
<keyword evidence="2" id="KW-0349">Heme</keyword>
<dbReference type="InterPro" id="IPR001128">
    <property type="entry name" value="Cyt_P450"/>
</dbReference>
<dbReference type="GO" id="GO:0016705">
    <property type="term" value="F:oxidoreductase activity, acting on paired donors, with incorporation or reduction of molecular oxygen"/>
    <property type="evidence" value="ECO:0007669"/>
    <property type="project" value="InterPro"/>
</dbReference>
<keyword evidence="2" id="KW-0503">Monooxygenase</keyword>
<reference evidence="3" key="1">
    <citation type="submission" date="2022-08" db="EMBL/GenBank/DDBJ databases">
        <authorList>
            <person name="Tistechok S."/>
            <person name="Samborskyy M."/>
            <person name="Roman I."/>
        </authorList>
    </citation>
    <scope>NUCLEOTIDE SEQUENCE</scope>
    <source>
        <strain evidence="3">DSM 103496</strain>
    </source>
</reference>
<dbReference type="Pfam" id="PF00067">
    <property type="entry name" value="p450"/>
    <property type="match status" value="1"/>
</dbReference>
<accession>A0A9X3A436</accession>
<dbReference type="GO" id="GO:0020037">
    <property type="term" value="F:heme binding"/>
    <property type="evidence" value="ECO:0007669"/>
    <property type="project" value="InterPro"/>
</dbReference>
<dbReference type="InterPro" id="IPR017972">
    <property type="entry name" value="Cyt_P450_CS"/>
</dbReference>
<dbReference type="InterPro" id="IPR036396">
    <property type="entry name" value="Cyt_P450_sf"/>
</dbReference>
<evidence type="ECO:0000313" key="3">
    <source>
        <dbReference type="EMBL" id="MCS7482429.1"/>
    </source>
</evidence>
<dbReference type="PROSITE" id="PS00086">
    <property type="entry name" value="CYTOCHROME_P450"/>
    <property type="match status" value="1"/>
</dbReference>
<evidence type="ECO:0000256" key="1">
    <source>
        <dbReference type="ARBA" id="ARBA00010617"/>
    </source>
</evidence>
<keyword evidence="2" id="KW-0479">Metal-binding</keyword>